<evidence type="ECO:0000256" key="2">
    <source>
        <dbReference type="ARBA" id="ARBA00022737"/>
    </source>
</evidence>
<dbReference type="EMBL" id="CAJPEX010000249">
    <property type="protein sequence ID" value="CAG0914581.1"/>
    <property type="molecule type" value="Genomic_DNA"/>
</dbReference>
<feature type="domain" description="EF-hand" evidence="5">
    <location>
        <begin position="146"/>
        <end position="181"/>
    </location>
</feature>
<dbReference type="OrthoDB" id="114727at2759"/>
<gene>
    <name evidence="6" type="ORF">NMOB1V02_LOCUS2260</name>
</gene>
<evidence type="ECO:0000256" key="1">
    <source>
        <dbReference type="ARBA" id="ARBA00022723"/>
    </source>
</evidence>
<evidence type="ECO:0000259" key="5">
    <source>
        <dbReference type="PROSITE" id="PS50222"/>
    </source>
</evidence>
<keyword evidence="2" id="KW-0677">Repeat</keyword>
<dbReference type="InterPro" id="IPR011992">
    <property type="entry name" value="EF-hand-dom_pair"/>
</dbReference>
<proteinExistence type="predicted"/>
<dbReference type="InterPro" id="IPR051433">
    <property type="entry name" value="CIBP"/>
</dbReference>
<name>A0A7R9BHK3_9CRUS</name>
<evidence type="ECO:0000256" key="3">
    <source>
        <dbReference type="ARBA" id="ARBA00022837"/>
    </source>
</evidence>
<evidence type="ECO:0000256" key="4">
    <source>
        <dbReference type="ARBA" id="ARBA00022842"/>
    </source>
</evidence>
<dbReference type="Proteomes" id="UP000678499">
    <property type="component" value="Unassembled WGS sequence"/>
</dbReference>
<reference evidence="6" key="1">
    <citation type="submission" date="2020-11" db="EMBL/GenBank/DDBJ databases">
        <authorList>
            <person name="Tran Van P."/>
        </authorList>
    </citation>
    <scope>NUCLEOTIDE SEQUENCE</scope>
</reference>
<keyword evidence="1" id="KW-0479">Metal-binding</keyword>
<dbReference type="PROSITE" id="PS00018">
    <property type="entry name" value="EF_HAND_1"/>
    <property type="match status" value="2"/>
</dbReference>
<feature type="domain" description="EF-hand" evidence="5">
    <location>
        <begin position="105"/>
        <end position="140"/>
    </location>
</feature>
<dbReference type="FunFam" id="1.10.238.10:FF:000079">
    <property type="entry name" value="Calcium and integrin-binding family member 2"/>
    <property type="match status" value="1"/>
</dbReference>
<dbReference type="PROSITE" id="PS50222">
    <property type="entry name" value="EF_HAND_2"/>
    <property type="match status" value="2"/>
</dbReference>
<keyword evidence="7" id="KW-1185">Reference proteome</keyword>
<dbReference type="CDD" id="cd00051">
    <property type="entry name" value="EFh"/>
    <property type="match status" value="1"/>
</dbReference>
<dbReference type="InterPro" id="IPR002048">
    <property type="entry name" value="EF_hand_dom"/>
</dbReference>
<dbReference type="InterPro" id="IPR018247">
    <property type="entry name" value="EF_Hand_1_Ca_BS"/>
</dbReference>
<dbReference type="GO" id="GO:0000287">
    <property type="term" value="F:magnesium ion binding"/>
    <property type="evidence" value="ECO:0007669"/>
    <property type="project" value="TreeGrafter"/>
</dbReference>
<keyword evidence="3" id="KW-0106">Calcium</keyword>
<accession>A0A7R9BHK3</accession>
<dbReference type="PANTHER" id="PTHR45791">
    <property type="entry name" value="CALCIUM AND INTEGRIN BINDING FAMILY MEMBER 2"/>
    <property type="match status" value="1"/>
</dbReference>
<organism evidence="6">
    <name type="scientific">Notodromas monacha</name>
    <dbReference type="NCBI Taxonomy" id="399045"/>
    <lineage>
        <taxon>Eukaryota</taxon>
        <taxon>Metazoa</taxon>
        <taxon>Ecdysozoa</taxon>
        <taxon>Arthropoda</taxon>
        <taxon>Crustacea</taxon>
        <taxon>Oligostraca</taxon>
        <taxon>Ostracoda</taxon>
        <taxon>Podocopa</taxon>
        <taxon>Podocopida</taxon>
        <taxon>Cypridocopina</taxon>
        <taxon>Cypridoidea</taxon>
        <taxon>Cyprididae</taxon>
        <taxon>Notodromas</taxon>
    </lineage>
</organism>
<keyword evidence="4" id="KW-0460">Magnesium</keyword>
<dbReference type="SMART" id="SM00054">
    <property type="entry name" value="EFh"/>
    <property type="match status" value="3"/>
</dbReference>
<dbReference type="AlphaFoldDB" id="A0A7R9BHK3"/>
<dbReference type="GO" id="GO:0005509">
    <property type="term" value="F:calcium ion binding"/>
    <property type="evidence" value="ECO:0007669"/>
    <property type="project" value="InterPro"/>
</dbReference>
<dbReference type="SUPFAM" id="SSF47473">
    <property type="entry name" value="EF-hand"/>
    <property type="match status" value="1"/>
</dbReference>
<dbReference type="EMBL" id="OA882286">
    <property type="protein sequence ID" value="CAD7274429.1"/>
    <property type="molecule type" value="Genomic_DNA"/>
</dbReference>
<dbReference type="PANTHER" id="PTHR45791:SF6">
    <property type="entry name" value="CALCIUM AND INTEGRIN BINDING FAMILY MEMBER 2"/>
    <property type="match status" value="1"/>
</dbReference>
<evidence type="ECO:0000313" key="7">
    <source>
        <dbReference type="Proteomes" id="UP000678499"/>
    </source>
</evidence>
<evidence type="ECO:0000313" key="6">
    <source>
        <dbReference type="EMBL" id="CAD7274429.1"/>
    </source>
</evidence>
<dbReference type="Gene3D" id="1.10.238.10">
    <property type="entry name" value="EF-hand"/>
    <property type="match status" value="2"/>
</dbReference>
<dbReference type="Pfam" id="PF13499">
    <property type="entry name" value="EF-hand_7"/>
    <property type="match status" value="1"/>
</dbReference>
<sequence>MGNRKSVFLPEQLEEYQDATFFTRKDILRAHRRYQQLSPGIVPDVMTGQEAQTVTVSFSLLENLPELKENPFRKRLCQVFSRERTGDLTFDEFLDMMSALSEDASHDIRVAYAFRMFDYDNDGFIGPGDLQAATNELTNGGLADDEVKLIALKILEEGDIDDDGKLSQYEFQNVIERSPDFMTNFHIRF</sequence>
<protein>
    <recommendedName>
        <fullName evidence="5">EF-hand domain-containing protein</fullName>
    </recommendedName>
</protein>
<dbReference type="GO" id="GO:0055074">
    <property type="term" value="P:calcium ion homeostasis"/>
    <property type="evidence" value="ECO:0007669"/>
    <property type="project" value="TreeGrafter"/>
</dbReference>